<dbReference type="Gene3D" id="3.40.50.2000">
    <property type="entry name" value="Glycogen Phosphorylase B"/>
    <property type="match status" value="2"/>
</dbReference>
<reference evidence="6 7" key="1">
    <citation type="submission" date="2018-10" db="EMBL/GenBank/DDBJ databases">
        <title>Genome sequencing of Arthrobacter oryzae TNB02.</title>
        <authorList>
            <person name="Cho Y.-J."/>
            <person name="Cho A."/>
            <person name="Kim O.-S."/>
        </authorList>
    </citation>
    <scope>NUCLEOTIDE SEQUENCE [LARGE SCALE GENOMIC DNA]</scope>
    <source>
        <strain evidence="6 7">TNB02</strain>
    </source>
</reference>
<keyword evidence="3 6" id="KW-0808">Transferase</keyword>
<evidence type="ECO:0000256" key="2">
    <source>
        <dbReference type="ARBA" id="ARBA00022676"/>
    </source>
</evidence>
<dbReference type="EMBL" id="RBED01000108">
    <property type="protein sequence ID" value="RNL53235.1"/>
    <property type="molecule type" value="Genomic_DNA"/>
</dbReference>
<dbReference type="PANTHER" id="PTHR45947">
    <property type="entry name" value="SULFOQUINOVOSYL TRANSFERASE SQD2"/>
    <property type="match status" value="1"/>
</dbReference>
<dbReference type="InterPro" id="IPR050194">
    <property type="entry name" value="Glycosyltransferase_grp1"/>
</dbReference>
<gene>
    <name evidence="6" type="ORF">D7003_12710</name>
</gene>
<evidence type="ECO:0000256" key="4">
    <source>
        <dbReference type="SAM" id="MobiDB-lite"/>
    </source>
</evidence>
<dbReference type="OrthoDB" id="9792269at2"/>
<accession>A0A3N0BV09</accession>
<evidence type="ECO:0000313" key="6">
    <source>
        <dbReference type="EMBL" id="RNL53235.1"/>
    </source>
</evidence>
<dbReference type="Pfam" id="PF13579">
    <property type="entry name" value="Glyco_trans_4_4"/>
    <property type="match status" value="1"/>
</dbReference>
<feature type="region of interest" description="Disordered" evidence="4">
    <location>
        <begin position="379"/>
        <end position="401"/>
    </location>
</feature>
<evidence type="ECO:0000259" key="5">
    <source>
        <dbReference type="Pfam" id="PF13579"/>
    </source>
</evidence>
<evidence type="ECO:0000256" key="1">
    <source>
        <dbReference type="ARBA" id="ARBA00021292"/>
    </source>
</evidence>
<feature type="domain" description="Glycosyltransferase subfamily 4-like N-terminal" evidence="5">
    <location>
        <begin position="26"/>
        <end position="172"/>
    </location>
</feature>
<dbReference type="RefSeq" id="WP_123255807.1">
    <property type="nucleotide sequence ID" value="NZ_RBED01000108.1"/>
</dbReference>
<dbReference type="GO" id="GO:1901137">
    <property type="term" value="P:carbohydrate derivative biosynthetic process"/>
    <property type="evidence" value="ECO:0007669"/>
    <property type="project" value="UniProtKB-ARBA"/>
</dbReference>
<dbReference type="InterPro" id="IPR028098">
    <property type="entry name" value="Glyco_trans_4-like_N"/>
</dbReference>
<name>A0A3N0BV09_9MICC</name>
<protein>
    <recommendedName>
        <fullName evidence="1">D-inositol 3-phosphate glycosyltransferase</fullName>
    </recommendedName>
</protein>
<evidence type="ECO:0000313" key="7">
    <source>
        <dbReference type="Proteomes" id="UP000273807"/>
    </source>
</evidence>
<sequence length="401" mass="44440">MKQQRSHHRALRIALVGTRGVPAHYGGFETCVEEVGRRLVQRGHEVIVYCRAGNATGKRLTDYQGMQLVQLPALRRRSLETLSHTGLSVAHLMAHRTDAAIVFNAANAPWLPLLRLAKIPVATHMDGLEWKRAKWGPVGKQYYRWAESFSVRASNALIADAAGIRDYYRSRFDAATELITYGAPILEPREPKLLSTVGLESGKYHLVVARLEPENHVHMIVEGYVRSGAKLPLVVVGSTPYGHEYNSQVQAAADSRVIFLGGVWDQDLLDELYANAAVYWHGHSVGGTNPSLLRPIGAGAATNAFDVNFNREVLGFSGRYFRNADDVARLVEDAESHPDVSTARGDMARQIAARYDWDLVTARYEQLCYALADRTLTNPRAEQGENRPTTVRAADESRVAS</sequence>
<organism evidence="6 7">
    <name type="scientific">Arthrobacter oryzae</name>
    <dbReference type="NCBI Taxonomy" id="409290"/>
    <lineage>
        <taxon>Bacteria</taxon>
        <taxon>Bacillati</taxon>
        <taxon>Actinomycetota</taxon>
        <taxon>Actinomycetes</taxon>
        <taxon>Micrococcales</taxon>
        <taxon>Micrococcaceae</taxon>
        <taxon>Arthrobacter</taxon>
    </lineage>
</organism>
<evidence type="ECO:0000256" key="3">
    <source>
        <dbReference type="ARBA" id="ARBA00022679"/>
    </source>
</evidence>
<keyword evidence="2" id="KW-0328">Glycosyltransferase</keyword>
<dbReference type="SUPFAM" id="SSF53756">
    <property type="entry name" value="UDP-Glycosyltransferase/glycogen phosphorylase"/>
    <property type="match status" value="1"/>
</dbReference>
<proteinExistence type="predicted"/>
<dbReference type="GO" id="GO:0016757">
    <property type="term" value="F:glycosyltransferase activity"/>
    <property type="evidence" value="ECO:0007669"/>
    <property type="project" value="UniProtKB-KW"/>
</dbReference>
<keyword evidence="7" id="KW-1185">Reference proteome</keyword>
<dbReference type="AlphaFoldDB" id="A0A3N0BV09"/>
<comment type="caution">
    <text evidence="6">The sequence shown here is derived from an EMBL/GenBank/DDBJ whole genome shotgun (WGS) entry which is preliminary data.</text>
</comment>
<dbReference type="PANTHER" id="PTHR45947:SF3">
    <property type="entry name" value="SULFOQUINOVOSYL TRANSFERASE SQD2"/>
    <property type="match status" value="1"/>
</dbReference>
<dbReference type="Proteomes" id="UP000273807">
    <property type="component" value="Unassembled WGS sequence"/>
</dbReference>